<dbReference type="OrthoDB" id="3546279at2759"/>
<dbReference type="PANTHER" id="PTHR47657:SF14">
    <property type="entry name" value="ZN(2)-C6 FUNGAL-TYPE DOMAIN-CONTAINING PROTEIN"/>
    <property type="match status" value="1"/>
</dbReference>
<dbReference type="EMBL" id="JAGPNK010000025">
    <property type="protein sequence ID" value="KAH7304149.1"/>
    <property type="molecule type" value="Genomic_DNA"/>
</dbReference>
<dbReference type="AlphaFoldDB" id="A0A8K0SEC1"/>
<dbReference type="InterPro" id="IPR021858">
    <property type="entry name" value="Fun_TF"/>
</dbReference>
<dbReference type="Pfam" id="PF11951">
    <property type="entry name" value="Fungal_trans_2"/>
    <property type="match status" value="1"/>
</dbReference>
<evidence type="ECO:0000313" key="3">
    <source>
        <dbReference type="Proteomes" id="UP000813444"/>
    </source>
</evidence>
<accession>A0A8K0SEC1</accession>
<name>A0A8K0SEC1_9HYPO</name>
<keyword evidence="3" id="KW-1185">Reference proteome</keyword>
<dbReference type="Proteomes" id="UP000813444">
    <property type="component" value="Unassembled WGS sequence"/>
</dbReference>
<dbReference type="GO" id="GO:0000981">
    <property type="term" value="F:DNA-binding transcription factor activity, RNA polymerase II-specific"/>
    <property type="evidence" value="ECO:0007669"/>
    <property type="project" value="TreeGrafter"/>
</dbReference>
<organism evidence="2 3">
    <name type="scientific">Stachybotrys elegans</name>
    <dbReference type="NCBI Taxonomy" id="80388"/>
    <lineage>
        <taxon>Eukaryota</taxon>
        <taxon>Fungi</taxon>
        <taxon>Dikarya</taxon>
        <taxon>Ascomycota</taxon>
        <taxon>Pezizomycotina</taxon>
        <taxon>Sordariomycetes</taxon>
        <taxon>Hypocreomycetidae</taxon>
        <taxon>Hypocreales</taxon>
        <taxon>Stachybotryaceae</taxon>
        <taxon>Stachybotrys</taxon>
    </lineage>
</organism>
<gene>
    <name evidence="2" type="ORF">B0I35DRAFT_445585</name>
</gene>
<comment type="caution">
    <text evidence="2">The sequence shown here is derived from an EMBL/GenBank/DDBJ whole genome shotgun (WGS) entry which is preliminary data.</text>
</comment>
<evidence type="ECO:0000313" key="2">
    <source>
        <dbReference type="EMBL" id="KAH7304149.1"/>
    </source>
</evidence>
<reference evidence="2" key="1">
    <citation type="journal article" date="2021" name="Nat. Commun.">
        <title>Genetic determinants of endophytism in the Arabidopsis root mycobiome.</title>
        <authorList>
            <person name="Mesny F."/>
            <person name="Miyauchi S."/>
            <person name="Thiergart T."/>
            <person name="Pickel B."/>
            <person name="Atanasova L."/>
            <person name="Karlsson M."/>
            <person name="Huettel B."/>
            <person name="Barry K.W."/>
            <person name="Haridas S."/>
            <person name="Chen C."/>
            <person name="Bauer D."/>
            <person name="Andreopoulos W."/>
            <person name="Pangilinan J."/>
            <person name="LaButti K."/>
            <person name="Riley R."/>
            <person name="Lipzen A."/>
            <person name="Clum A."/>
            <person name="Drula E."/>
            <person name="Henrissat B."/>
            <person name="Kohler A."/>
            <person name="Grigoriev I.V."/>
            <person name="Martin F.M."/>
            <person name="Hacquard S."/>
        </authorList>
    </citation>
    <scope>NUCLEOTIDE SEQUENCE</scope>
    <source>
        <strain evidence="2">MPI-CAGE-CH-0235</strain>
    </source>
</reference>
<keyword evidence="1" id="KW-0539">Nucleus</keyword>
<evidence type="ECO:0000256" key="1">
    <source>
        <dbReference type="ARBA" id="ARBA00023242"/>
    </source>
</evidence>
<proteinExistence type="predicted"/>
<protein>
    <recommendedName>
        <fullName evidence="4">Transcription factor domain-containing protein</fullName>
    </recommendedName>
</protein>
<dbReference type="PANTHER" id="PTHR47657">
    <property type="entry name" value="STEROL REGULATORY ELEMENT-BINDING PROTEIN ECM22"/>
    <property type="match status" value="1"/>
</dbReference>
<dbReference type="InterPro" id="IPR052400">
    <property type="entry name" value="Zn2-C6_fungal_TF"/>
</dbReference>
<evidence type="ECO:0008006" key="4">
    <source>
        <dbReference type="Google" id="ProtNLM"/>
    </source>
</evidence>
<sequence length="310" mass="35385">MHHYASVVSHTMPDCVGAYARTWHQTIPRLSFESEMVLNPLLALSALHLHSHGCQETQIALALRRYLDQALIHHRQALSRKEKISEHLWLSAVLLSHIHWLLSNHTTEDQEYALPIEALKMLQGTSALFDREKALLQSLGYGWIGNESPPQLLPAEDLHAYDQEQLGQVDKELEGLLDSCKISCMLEQDRAAYCKAKEYVLSCYRGYHSGASAKSLRSSLGFMPIRCGRAYMEKLEAQDPLAMALYARTLVLLRCIDHAWWLNGTGEYEVVERNVRGMQSLITEEWRSVMDWPCQLLNSQILLKRTTESL</sequence>